<dbReference type="AlphaFoldDB" id="A0A9N9F217"/>
<comment type="caution">
    <text evidence="2">The sequence shown here is derived from an EMBL/GenBank/DDBJ whole genome shotgun (WGS) entry which is preliminary data.</text>
</comment>
<dbReference type="EMBL" id="CAJVPY010001008">
    <property type="protein sequence ID" value="CAG8503115.1"/>
    <property type="molecule type" value="Genomic_DNA"/>
</dbReference>
<keyword evidence="1" id="KW-0812">Transmembrane</keyword>
<feature type="transmembrane region" description="Helical" evidence="1">
    <location>
        <begin position="161"/>
        <end position="184"/>
    </location>
</feature>
<evidence type="ECO:0000313" key="3">
    <source>
        <dbReference type="Proteomes" id="UP000789405"/>
    </source>
</evidence>
<evidence type="ECO:0000313" key="2">
    <source>
        <dbReference type="EMBL" id="CAG8503115.1"/>
    </source>
</evidence>
<name>A0A9N9F217_9GLOM</name>
<protein>
    <submittedName>
        <fullName evidence="2">11082_t:CDS:1</fullName>
    </submittedName>
</protein>
<reference evidence="2" key="1">
    <citation type="submission" date="2021-06" db="EMBL/GenBank/DDBJ databases">
        <authorList>
            <person name="Kallberg Y."/>
            <person name="Tangrot J."/>
            <person name="Rosling A."/>
        </authorList>
    </citation>
    <scope>NUCLEOTIDE SEQUENCE</scope>
    <source>
        <strain evidence="2">MA453B</strain>
    </source>
</reference>
<accession>A0A9N9F217</accession>
<organism evidence="2 3">
    <name type="scientific">Dentiscutata erythropus</name>
    <dbReference type="NCBI Taxonomy" id="1348616"/>
    <lineage>
        <taxon>Eukaryota</taxon>
        <taxon>Fungi</taxon>
        <taxon>Fungi incertae sedis</taxon>
        <taxon>Mucoromycota</taxon>
        <taxon>Glomeromycotina</taxon>
        <taxon>Glomeromycetes</taxon>
        <taxon>Diversisporales</taxon>
        <taxon>Gigasporaceae</taxon>
        <taxon>Dentiscutata</taxon>
    </lineage>
</organism>
<proteinExistence type="predicted"/>
<gene>
    <name evidence="2" type="ORF">DERYTH_LOCUS3004</name>
</gene>
<keyword evidence="1" id="KW-0472">Membrane</keyword>
<keyword evidence="3" id="KW-1185">Reference proteome</keyword>
<keyword evidence="1" id="KW-1133">Transmembrane helix</keyword>
<sequence>MKLSKLFKKKKDVAIVLVKTTTVFSQVTEPNFTQFSQELNLSAKALNNIYQTRYTIEEEFLEDRINDIIEEGKVFRKLTQQSIPIYEKIVSFCSKIIKLVLSLSKENMRGTIFIEKSMKLLRDHEKRIQKDREEIRHSEKCIATVIEQAGKKDPYELVGNITAAIATAAAIGGLISGSLFVFIAREKDTSISSFSQNILNQLEYIVNVINNFDNFWDIQIKEITDSIRKFEDIKNDHGIRYDQDKAEEVIDKWKKIIEEYAYYIATLKGLGLALY</sequence>
<dbReference type="OrthoDB" id="2423155at2759"/>
<dbReference type="Proteomes" id="UP000789405">
    <property type="component" value="Unassembled WGS sequence"/>
</dbReference>
<evidence type="ECO:0000256" key="1">
    <source>
        <dbReference type="SAM" id="Phobius"/>
    </source>
</evidence>